<evidence type="ECO:0000313" key="4">
    <source>
        <dbReference type="EMBL" id="GAT11168.1"/>
    </source>
</evidence>
<feature type="compositionally biased region" description="Polar residues" evidence="1">
    <location>
        <begin position="32"/>
        <end position="50"/>
    </location>
</feature>
<keyword evidence="2" id="KW-0732">Signal</keyword>
<protein>
    <submittedName>
        <fullName evidence="5">DUF4185 domain-containing protein</fullName>
    </submittedName>
</protein>
<name>A0AAW5SVG5_MYCNV</name>
<dbReference type="RefSeq" id="WP_067393465.1">
    <property type="nucleotide sequence ID" value="NZ_BCTA01000062.1"/>
</dbReference>
<feature type="compositionally biased region" description="Basic and acidic residues" evidence="1">
    <location>
        <begin position="129"/>
        <end position="143"/>
    </location>
</feature>
<feature type="compositionally biased region" description="Low complexity" evidence="1">
    <location>
        <begin position="103"/>
        <end position="118"/>
    </location>
</feature>
<evidence type="ECO:0000259" key="3">
    <source>
        <dbReference type="Pfam" id="PF13810"/>
    </source>
</evidence>
<feature type="compositionally biased region" description="Pro residues" evidence="1">
    <location>
        <begin position="184"/>
        <end position="199"/>
    </location>
</feature>
<proteinExistence type="predicted"/>
<dbReference type="Pfam" id="PF13810">
    <property type="entry name" value="DUF4185"/>
    <property type="match status" value="1"/>
</dbReference>
<dbReference type="Proteomes" id="UP000069773">
    <property type="component" value="Unassembled WGS sequence"/>
</dbReference>
<evidence type="ECO:0000313" key="7">
    <source>
        <dbReference type="Proteomes" id="UP001207528"/>
    </source>
</evidence>
<organism evidence="5 7">
    <name type="scientific">Mycolicibacterium novocastrense</name>
    <name type="common">Mycobacterium novocastrense</name>
    <dbReference type="NCBI Taxonomy" id="59813"/>
    <lineage>
        <taxon>Bacteria</taxon>
        <taxon>Bacillati</taxon>
        <taxon>Actinomycetota</taxon>
        <taxon>Actinomycetes</taxon>
        <taxon>Mycobacteriales</taxon>
        <taxon>Mycobacteriaceae</taxon>
        <taxon>Mycolicibacterium</taxon>
    </lineage>
</organism>
<feature type="compositionally biased region" description="Basic and acidic residues" evidence="1">
    <location>
        <begin position="201"/>
        <end position="217"/>
    </location>
</feature>
<reference evidence="5" key="2">
    <citation type="submission" date="2020-07" db="EMBL/GenBank/DDBJ databases">
        <authorList>
            <person name="Pettersson B.M.F."/>
            <person name="Behra P.R.K."/>
            <person name="Ramesh M."/>
            <person name="Das S."/>
            <person name="Dasgupta S."/>
            <person name="Kirsebom L.A."/>
        </authorList>
    </citation>
    <scope>NUCLEOTIDE SEQUENCE</scope>
    <source>
        <strain evidence="5">DSM 44203</strain>
    </source>
</reference>
<feature type="compositionally biased region" description="Polar residues" evidence="1">
    <location>
        <begin position="218"/>
        <end position="236"/>
    </location>
</feature>
<reference evidence="5" key="3">
    <citation type="journal article" date="2022" name="BMC Genomics">
        <title>Comparative genome analysis of mycobacteria focusing on tRNA and non-coding RNA.</title>
        <authorList>
            <person name="Behra P.R.K."/>
            <person name="Pettersson B.M.F."/>
            <person name="Ramesh M."/>
            <person name="Das S."/>
            <person name="Dasgupta S."/>
            <person name="Kirsebom L.A."/>
        </authorList>
    </citation>
    <scope>NUCLEOTIDE SEQUENCE</scope>
    <source>
        <strain evidence="5">DSM 44203</strain>
    </source>
</reference>
<accession>A0AAW5SVG5</accession>
<reference evidence="4 6" key="1">
    <citation type="journal article" date="2016" name="Genome Announc.">
        <title>Draft Genome Sequences of Five Rapidly Growing Mycobacterium Species, M. thermoresistibile, M. fortuitum subsp. acetamidolyticum, M. canariasense, M. brisbanense, and M. novocastrense.</title>
        <authorList>
            <person name="Katahira K."/>
            <person name="Ogura Y."/>
            <person name="Gotoh Y."/>
            <person name="Hayashi T."/>
        </authorList>
    </citation>
    <scope>NUCLEOTIDE SEQUENCE [LARGE SCALE GENOMIC DNA]</scope>
    <source>
        <strain evidence="4 6">JCM18114</strain>
    </source>
</reference>
<dbReference type="AlphaFoldDB" id="A0AAW5SVG5"/>
<sequence length="770" mass="80495">MGAARYVGRVGGLAVALGIGTAVATGHGIATADSSDSQSDKPSANSEQSSAATTGGKEAGGGVTAPAASAPSSTSTTKSTSASASTTASTETDDPTGKDSDETSSIRTGTVTGGVTISAQTNTGSSRSTAKEEKEVTAEEKAPTVEPTKPATTPTAELTATSTAEPTATPVPEPAVTPATEPAPKTPEPSPTAAPPPAPESAKDTSKADARDSDPHSRTSQSPPDGTSAASVQQQGSAISARVVQSLSDPAANIQESAKYALFADARSLASATTVSPMTAAYQPTTVKPAAPAVQNLFTAVANVVSNTISWILNPLAGTAPSTPAQPPLIWGLLAFARREFENLFATLSGRSNTPTTTVTEPLASAALAAAAPAGPLYSPWPNPQVSPSTQFVSWVTGPWVYPNDPVTGYSDLMANTVNRYRVGGTDLGIMWDNGIVDNPDTPEIERSQVLIAVGDTFFDGNMSVDWRSNTIFRSGDTDLSNGMEIPNGQWYTGDMFGGAPLGPDGNPNRARQVIFPEGLPAGITLIPTAGISVPVEGSRFGAIQYVSFMSVTQWGAPGSWKTNYSAIAWSDDNGETFHVAPQTVRYNQPWTGNQKFQQSAFVRPGDGFVYMYGTPNGRQGAAYLARVPEQDILDLSKYEYWKGGTRPGWIKKNPAAATSVFGVDKGACGVANPGNQVSEMSVQYNEHLGKFVVLHGDQFNNIVMRTSDTPQGTWSKATVLMKQQPGGIYAPMMHPWSPSTLGTGSDLYWNLSLWDSYNVMLMKTDLSKV</sequence>
<evidence type="ECO:0000313" key="6">
    <source>
        <dbReference type="Proteomes" id="UP000069773"/>
    </source>
</evidence>
<feature type="region of interest" description="Disordered" evidence="1">
    <location>
        <begin position="29"/>
        <end position="236"/>
    </location>
</feature>
<feature type="chain" id="PRO_5043711656" evidence="2">
    <location>
        <begin position="25"/>
        <end position="770"/>
    </location>
</feature>
<gene>
    <name evidence="5" type="ORF">H7I77_30150</name>
    <name evidence="4" type="ORF">RMCN_4301</name>
</gene>
<evidence type="ECO:0000313" key="5">
    <source>
        <dbReference type="EMBL" id="MCV7027557.1"/>
    </source>
</evidence>
<feature type="signal peptide" evidence="2">
    <location>
        <begin position="1"/>
        <end position="24"/>
    </location>
</feature>
<comment type="caution">
    <text evidence="5">The sequence shown here is derived from an EMBL/GenBank/DDBJ whole genome shotgun (WGS) entry which is preliminary data.</text>
</comment>
<dbReference type="Proteomes" id="UP001207528">
    <property type="component" value="Unassembled WGS sequence"/>
</dbReference>
<evidence type="ECO:0000256" key="1">
    <source>
        <dbReference type="SAM" id="MobiDB-lite"/>
    </source>
</evidence>
<feature type="domain" description="DUF4185" evidence="3">
    <location>
        <begin position="416"/>
        <end position="764"/>
    </location>
</feature>
<keyword evidence="6" id="KW-1185">Reference proteome</keyword>
<dbReference type="InterPro" id="IPR025442">
    <property type="entry name" value="DUF4185"/>
</dbReference>
<feature type="compositionally biased region" description="Low complexity" evidence="1">
    <location>
        <begin position="64"/>
        <end position="90"/>
    </location>
</feature>
<dbReference type="EMBL" id="JACKTI010000083">
    <property type="protein sequence ID" value="MCV7027557.1"/>
    <property type="molecule type" value="Genomic_DNA"/>
</dbReference>
<feature type="compositionally biased region" description="Low complexity" evidence="1">
    <location>
        <begin position="144"/>
        <end position="168"/>
    </location>
</feature>
<feature type="compositionally biased region" description="Polar residues" evidence="1">
    <location>
        <begin position="119"/>
        <end position="128"/>
    </location>
</feature>
<evidence type="ECO:0000256" key="2">
    <source>
        <dbReference type="SAM" id="SignalP"/>
    </source>
</evidence>
<dbReference type="EMBL" id="BCTA01000062">
    <property type="protein sequence ID" value="GAT11168.1"/>
    <property type="molecule type" value="Genomic_DNA"/>
</dbReference>